<dbReference type="PANTHER" id="PTHR43774:SF1">
    <property type="entry name" value="PEPTIDE METHIONINE SULFOXIDE REDUCTASE MSRA 2"/>
    <property type="match status" value="1"/>
</dbReference>
<sequence length="179" mass="20794">MRTRVGYAGGTTPNPTYHQIGDHTETIQIVYDPEVITYEALLHIFWENHDPFARAWSAQYRSMVFTHDDTQAKILQNSIQQLEAAKGRQVQTVIRSEVTFYSAEDYHQKYYLQNRRELFGEVKSQFDTFNAFVDSTTAARVNGYLAGHGTPEQMEEDLKWMNLSAEAEQQLRRMAAAYW</sequence>
<dbReference type="EC" id="1.8.4.11" evidence="2"/>
<dbReference type="PANTHER" id="PTHR43774">
    <property type="entry name" value="PEPTIDE METHIONINE SULFOXIDE REDUCTASE"/>
    <property type="match status" value="1"/>
</dbReference>
<evidence type="ECO:0000256" key="1">
    <source>
        <dbReference type="ARBA" id="ARBA00005591"/>
    </source>
</evidence>
<dbReference type="Proteomes" id="UP001158066">
    <property type="component" value="Unassembled WGS sequence"/>
</dbReference>
<comment type="catalytic activity">
    <reaction evidence="4">
        <text>L-methionyl-[protein] + [thioredoxin]-disulfide + H2O = L-methionyl-(S)-S-oxide-[protein] + [thioredoxin]-dithiol</text>
        <dbReference type="Rhea" id="RHEA:14217"/>
        <dbReference type="Rhea" id="RHEA-COMP:10698"/>
        <dbReference type="Rhea" id="RHEA-COMP:10700"/>
        <dbReference type="Rhea" id="RHEA-COMP:12313"/>
        <dbReference type="Rhea" id="RHEA-COMP:12315"/>
        <dbReference type="ChEBI" id="CHEBI:15377"/>
        <dbReference type="ChEBI" id="CHEBI:16044"/>
        <dbReference type="ChEBI" id="CHEBI:29950"/>
        <dbReference type="ChEBI" id="CHEBI:44120"/>
        <dbReference type="ChEBI" id="CHEBI:50058"/>
        <dbReference type="EC" id="1.8.4.11"/>
    </reaction>
</comment>
<reference evidence="7" key="1">
    <citation type="submission" date="2017-05" db="EMBL/GenBank/DDBJ databases">
        <authorList>
            <person name="Varghese N."/>
            <person name="Submissions S."/>
        </authorList>
    </citation>
    <scope>NUCLEOTIDE SEQUENCE</scope>
    <source>
        <strain evidence="7">Su22</strain>
    </source>
</reference>
<dbReference type="Pfam" id="PF01625">
    <property type="entry name" value="PMSR"/>
    <property type="match status" value="1"/>
</dbReference>
<evidence type="ECO:0000259" key="6">
    <source>
        <dbReference type="Pfam" id="PF01625"/>
    </source>
</evidence>
<comment type="similarity">
    <text evidence="1">Belongs to the MsrA Met sulfoxide reductase family.</text>
</comment>
<name>A0AA45WXY4_9CLOT</name>
<keyword evidence="8" id="KW-1185">Reference proteome</keyword>
<accession>A0AA45WXY4</accession>
<gene>
    <name evidence="7" type="ORF">SAMN06296020_11253</name>
</gene>
<dbReference type="Gene3D" id="3.30.1060.10">
    <property type="entry name" value="Peptide methionine sulphoxide reductase MsrA"/>
    <property type="match status" value="1"/>
</dbReference>
<evidence type="ECO:0000256" key="4">
    <source>
        <dbReference type="ARBA" id="ARBA00047806"/>
    </source>
</evidence>
<proteinExistence type="inferred from homology"/>
<keyword evidence="3" id="KW-0560">Oxidoreductase</keyword>
<evidence type="ECO:0000313" key="8">
    <source>
        <dbReference type="Proteomes" id="UP001158066"/>
    </source>
</evidence>
<dbReference type="GO" id="GO:0008113">
    <property type="term" value="F:peptide-methionine (S)-S-oxide reductase activity"/>
    <property type="evidence" value="ECO:0007669"/>
    <property type="project" value="UniProtKB-EC"/>
</dbReference>
<protein>
    <recommendedName>
        <fullName evidence="2">peptide-methionine (S)-S-oxide reductase</fullName>
        <ecNumber evidence="2">1.8.4.11</ecNumber>
    </recommendedName>
</protein>
<evidence type="ECO:0000256" key="3">
    <source>
        <dbReference type="ARBA" id="ARBA00023002"/>
    </source>
</evidence>
<organism evidence="7 8">
    <name type="scientific">Anoxynatronum buryatiense</name>
    <dbReference type="NCBI Taxonomy" id="489973"/>
    <lineage>
        <taxon>Bacteria</taxon>
        <taxon>Bacillati</taxon>
        <taxon>Bacillota</taxon>
        <taxon>Clostridia</taxon>
        <taxon>Eubacteriales</taxon>
        <taxon>Clostridiaceae</taxon>
        <taxon>Anoxynatronum</taxon>
    </lineage>
</organism>
<dbReference type="InterPro" id="IPR036509">
    <property type="entry name" value="Met_Sox_Rdtase_MsrA_sf"/>
</dbReference>
<dbReference type="EMBL" id="FXUF01000012">
    <property type="protein sequence ID" value="SMP65098.1"/>
    <property type="molecule type" value="Genomic_DNA"/>
</dbReference>
<comment type="catalytic activity">
    <reaction evidence="5">
        <text>[thioredoxin]-disulfide + L-methionine + H2O = L-methionine (S)-S-oxide + [thioredoxin]-dithiol</text>
        <dbReference type="Rhea" id="RHEA:19993"/>
        <dbReference type="Rhea" id="RHEA-COMP:10698"/>
        <dbReference type="Rhea" id="RHEA-COMP:10700"/>
        <dbReference type="ChEBI" id="CHEBI:15377"/>
        <dbReference type="ChEBI" id="CHEBI:29950"/>
        <dbReference type="ChEBI" id="CHEBI:50058"/>
        <dbReference type="ChEBI" id="CHEBI:57844"/>
        <dbReference type="ChEBI" id="CHEBI:58772"/>
        <dbReference type="EC" id="1.8.4.11"/>
    </reaction>
</comment>
<evidence type="ECO:0000256" key="2">
    <source>
        <dbReference type="ARBA" id="ARBA00012502"/>
    </source>
</evidence>
<evidence type="ECO:0000256" key="5">
    <source>
        <dbReference type="ARBA" id="ARBA00048782"/>
    </source>
</evidence>
<dbReference type="AlphaFoldDB" id="A0AA45WXY4"/>
<dbReference type="SUPFAM" id="SSF55068">
    <property type="entry name" value="Peptide methionine sulfoxide reductase"/>
    <property type="match status" value="1"/>
</dbReference>
<dbReference type="InterPro" id="IPR002569">
    <property type="entry name" value="Met_Sox_Rdtase_MsrA_dom"/>
</dbReference>
<comment type="caution">
    <text evidence="7">The sequence shown here is derived from an EMBL/GenBank/DDBJ whole genome shotgun (WGS) entry which is preliminary data.</text>
</comment>
<evidence type="ECO:0000313" key="7">
    <source>
        <dbReference type="EMBL" id="SMP65098.1"/>
    </source>
</evidence>
<feature type="domain" description="Peptide methionine sulphoxide reductase MsrA" evidence="6">
    <location>
        <begin position="2"/>
        <end position="117"/>
    </location>
</feature>